<dbReference type="GeneID" id="77813384"/>
<proteinExistence type="predicted"/>
<evidence type="ECO:0000313" key="1">
    <source>
        <dbReference type="EMBL" id="WAQ88170.1"/>
    </source>
</evidence>
<protein>
    <submittedName>
        <fullName evidence="1">Uncharacterized protein</fullName>
    </submittedName>
</protein>
<gene>
    <name evidence="1" type="ORF">PtA15_9A295</name>
</gene>
<dbReference type="Proteomes" id="UP001164743">
    <property type="component" value="Chromosome 9A"/>
</dbReference>
<organism evidence="1 2">
    <name type="scientific">Puccinia triticina</name>
    <dbReference type="NCBI Taxonomy" id="208348"/>
    <lineage>
        <taxon>Eukaryota</taxon>
        <taxon>Fungi</taxon>
        <taxon>Dikarya</taxon>
        <taxon>Basidiomycota</taxon>
        <taxon>Pucciniomycotina</taxon>
        <taxon>Pucciniomycetes</taxon>
        <taxon>Pucciniales</taxon>
        <taxon>Pucciniaceae</taxon>
        <taxon>Puccinia</taxon>
    </lineage>
</organism>
<keyword evidence="2" id="KW-1185">Reference proteome</keyword>
<dbReference type="RefSeq" id="XP_053023725.1">
    <property type="nucleotide sequence ID" value="XM_053172489.1"/>
</dbReference>
<sequence>MYVSSFPIAKLPHACTQHVLVHTARGVFAVGRLLIFVDIFIKPSPFFPSSIFQSPSHLNISLRSPLDRSSCLHRCFRPFSQAYGSSPRLVPPGCCHYLRRTHNIFRNFAICSAWPSSGSLT</sequence>
<dbReference type="EMBL" id="CP110429">
    <property type="protein sequence ID" value="WAQ88170.1"/>
    <property type="molecule type" value="Genomic_DNA"/>
</dbReference>
<accession>A0ABY7CU33</accession>
<name>A0ABY7CU33_9BASI</name>
<reference evidence="1" key="1">
    <citation type="submission" date="2022-10" db="EMBL/GenBank/DDBJ databases">
        <title>Puccinia triticina Genome sequencing and assembly.</title>
        <authorList>
            <person name="Li C."/>
        </authorList>
    </citation>
    <scope>NUCLEOTIDE SEQUENCE</scope>
    <source>
        <strain evidence="1">Pt15</strain>
    </source>
</reference>
<evidence type="ECO:0000313" key="2">
    <source>
        <dbReference type="Proteomes" id="UP001164743"/>
    </source>
</evidence>